<feature type="domain" description="OmpA-like" evidence="11">
    <location>
        <begin position="245"/>
        <end position="363"/>
    </location>
</feature>
<evidence type="ECO:0000256" key="7">
    <source>
        <dbReference type="ARBA" id="ARBA00023114"/>
    </source>
</evidence>
<dbReference type="InterPro" id="IPR036737">
    <property type="entry name" value="OmpA-like_sf"/>
</dbReference>
<dbReference type="GO" id="GO:0009279">
    <property type="term" value="C:cell outer membrane"/>
    <property type="evidence" value="ECO:0007669"/>
    <property type="project" value="UniProtKB-SubCell"/>
</dbReference>
<dbReference type="Pfam" id="PF13505">
    <property type="entry name" value="OMP_b-brl"/>
    <property type="match status" value="1"/>
</dbReference>
<organism evidence="12 13">
    <name type="scientific">Haliea salexigens</name>
    <dbReference type="NCBI Taxonomy" id="287487"/>
    <lineage>
        <taxon>Bacteria</taxon>
        <taxon>Pseudomonadati</taxon>
        <taxon>Pseudomonadota</taxon>
        <taxon>Gammaproteobacteria</taxon>
        <taxon>Cellvibrionales</taxon>
        <taxon>Halieaceae</taxon>
        <taxon>Haliea</taxon>
    </lineage>
</organism>
<dbReference type="GO" id="GO:0046930">
    <property type="term" value="C:pore complex"/>
    <property type="evidence" value="ECO:0007669"/>
    <property type="project" value="UniProtKB-KW"/>
</dbReference>
<evidence type="ECO:0000256" key="5">
    <source>
        <dbReference type="ARBA" id="ARBA00022729"/>
    </source>
</evidence>
<evidence type="ECO:0000259" key="11">
    <source>
        <dbReference type="PROSITE" id="PS51123"/>
    </source>
</evidence>
<gene>
    <name evidence="12" type="ORF">DCP75_16575</name>
</gene>
<dbReference type="Gene3D" id="3.30.1330.60">
    <property type="entry name" value="OmpA-like domain"/>
    <property type="match status" value="1"/>
</dbReference>
<evidence type="ECO:0000313" key="12">
    <source>
        <dbReference type="EMBL" id="HAN29301.1"/>
    </source>
</evidence>
<dbReference type="Proteomes" id="UP000259273">
    <property type="component" value="Unassembled WGS sequence"/>
</dbReference>
<evidence type="ECO:0000256" key="8">
    <source>
        <dbReference type="ARBA" id="ARBA00023136"/>
    </source>
</evidence>
<evidence type="ECO:0000256" key="2">
    <source>
        <dbReference type="ARBA" id="ARBA00022448"/>
    </source>
</evidence>
<keyword evidence="2" id="KW-0813">Transport</keyword>
<dbReference type="PROSITE" id="PS01068">
    <property type="entry name" value="OMPA_1"/>
    <property type="match status" value="1"/>
</dbReference>
<proteinExistence type="predicted"/>
<dbReference type="InterPro" id="IPR006664">
    <property type="entry name" value="OMP_bac"/>
</dbReference>
<dbReference type="SUPFAM" id="SSF103088">
    <property type="entry name" value="OmpA-like"/>
    <property type="match status" value="1"/>
</dbReference>
<keyword evidence="8 10" id="KW-0472">Membrane</keyword>
<dbReference type="InterPro" id="IPR006690">
    <property type="entry name" value="OMPA-like_CS"/>
</dbReference>
<dbReference type="PANTHER" id="PTHR30329">
    <property type="entry name" value="STATOR ELEMENT OF FLAGELLAR MOTOR COMPLEX"/>
    <property type="match status" value="1"/>
</dbReference>
<dbReference type="PRINTS" id="PR01021">
    <property type="entry name" value="OMPADOMAIN"/>
</dbReference>
<dbReference type="GO" id="GO:0006811">
    <property type="term" value="P:monoatomic ion transport"/>
    <property type="evidence" value="ECO:0007669"/>
    <property type="project" value="UniProtKB-KW"/>
</dbReference>
<evidence type="ECO:0000256" key="4">
    <source>
        <dbReference type="ARBA" id="ARBA00022692"/>
    </source>
</evidence>
<keyword evidence="3" id="KW-1134">Transmembrane beta strand</keyword>
<name>A0A3C1KRU9_9GAMM</name>
<dbReference type="STRING" id="1121937.GCA_000423125_01096"/>
<comment type="caution">
    <text evidence="12">The sequence shown here is derived from an EMBL/GenBank/DDBJ whole genome shotgun (WGS) entry which is preliminary data.</text>
</comment>
<keyword evidence="4" id="KW-0812">Transmembrane</keyword>
<accession>A0A3C1KRU9</accession>
<dbReference type="CDD" id="cd07185">
    <property type="entry name" value="OmpA_C-like"/>
    <property type="match status" value="1"/>
</dbReference>
<dbReference type="Pfam" id="PF00691">
    <property type="entry name" value="OmpA"/>
    <property type="match status" value="1"/>
</dbReference>
<reference evidence="12 13" key="1">
    <citation type="journal article" date="2018" name="Nat. Biotechnol.">
        <title>A standardized bacterial taxonomy based on genome phylogeny substantially revises the tree of life.</title>
        <authorList>
            <person name="Parks D.H."/>
            <person name="Chuvochina M."/>
            <person name="Waite D.W."/>
            <person name="Rinke C."/>
            <person name="Skarshewski A."/>
            <person name="Chaumeil P.A."/>
            <person name="Hugenholtz P."/>
        </authorList>
    </citation>
    <scope>NUCLEOTIDE SEQUENCE [LARGE SCALE GENOMIC DNA]</scope>
    <source>
        <strain evidence="12">UBA9158</strain>
    </source>
</reference>
<dbReference type="InterPro" id="IPR027385">
    <property type="entry name" value="Beta-barrel_OMP"/>
</dbReference>
<keyword evidence="9" id="KW-0998">Cell outer membrane</keyword>
<keyword evidence="7" id="KW-0626">Porin</keyword>
<dbReference type="InterPro" id="IPR006665">
    <property type="entry name" value="OmpA-like"/>
</dbReference>
<evidence type="ECO:0000256" key="3">
    <source>
        <dbReference type="ARBA" id="ARBA00022452"/>
    </source>
</evidence>
<evidence type="ECO:0000313" key="13">
    <source>
        <dbReference type="Proteomes" id="UP000259273"/>
    </source>
</evidence>
<evidence type="ECO:0000256" key="9">
    <source>
        <dbReference type="ARBA" id="ARBA00023237"/>
    </source>
</evidence>
<dbReference type="Gene3D" id="2.40.160.20">
    <property type="match status" value="1"/>
</dbReference>
<comment type="subcellular location">
    <subcellularLocation>
        <location evidence="1">Cell outer membrane</location>
        <topology evidence="1">Multi-pass membrane protein</topology>
    </subcellularLocation>
</comment>
<dbReference type="InterPro" id="IPR050330">
    <property type="entry name" value="Bact_OuterMem_StrucFunc"/>
</dbReference>
<dbReference type="GO" id="GO:0015288">
    <property type="term" value="F:porin activity"/>
    <property type="evidence" value="ECO:0007669"/>
    <property type="project" value="UniProtKB-KW"/>
</dbReference>
<keyword evidence="6" id="KW-0406">Ion transport</keyword>
<evidence type="ECO:0000256" key="10">
    <source>
        <dbReference type="PROSITE-ProRule" id="PRU00473"/>
    </source>
</evidence>
<dbReference type="EMBL" id="DMND01000221">
    <property type="protein sequence ID" value="HAN29301.1"/>
    <property type="molecule type" value="Genomic_DNA"/>
</dbReference>
<sequence>MTLYHYVMANEIGGRVMQSGESVMKKQFFAGVAAIAATASMSVAPVSAEVPLTLNAGIGQFVFDGDRRLKDTETPVVGLEWAFTDNWAAEVMYAEDSTRYNDGTETDVAAWQVGMMYYTGSYIGGGNRVRPYLAFGMGEIDIDADLFDTVETTANAGGGLRWMLTPRFGARLDARMLHSLDESENDFLLTAGLNYYFGKVEEDAAPVVVAAAPVDSDGDGVNDDRDQCPGTAAGTRVDATGCPLPVTQVASIKLKVNFDFDSTKVKEMYFTDISELAEFLKRFNDLQVDVEGHTDSVGPENYNQQLSQRRAQAVVDLLVNQHGISADRLEAVGYGEARPVASNDTSEGRAANRRVMATLEVEYKK</sequence>
<evidence type="ECO:0000256" key="6">
    <source>
        <dbReference type="ARBA" id="ARBA00023065"/>
    </source>
</evidence>
<dbReference type="SUPFAM" id="SSF56925">
    <property type="entry name" value="OMPA-like"/>
    <property type="match status" value="1"/>
</dbReference>
<dbReference type="PANTHER" id="PTHR30329:SF21">
    <property type="entry name" value="LIPOPROTEIN YIAD-RELATED"/>
    <property type="match status" value="1"/>
</dbReference>
<dbReference type="InterPro" id="IPR011250">
    <property type="entry name" value="OMP/PagP_B-barrel"/>
</dbReference>
<protein>
    <submittedName>
        <fullName evidence="12">Porin</fullName>
    </submittedName>
</protein>
<dbReference type="AlphaFoldDB" id="A0A3C1KRU9"/>
<dbReference type="PROSITE" id="PS51123">
    <property type="entry name" value="OMPA_2"/>
    <property type="match status" value="1"/>
</dbReference>
<keyword evidence="5" id="KW-0732">Signal</keyword>
<evidence type="ECO:0000256" key="1">
    <source>
        <dbReference type="ARBA" id="ARBA00004571"/>
    </source>
</evidence>